<dbReference type="Proteomes" id="UP000298860">
    <property type="component" value="Unassembled WGS sequence"/>
</dbReference>
<dbReference type="Gene3D" id="3.30.70.100">
    <property type="match status" value="1"/>
</dbReference>
<name>A0A4D4JCX2_9PSEU</name>
<dbReference type="RefSeq" id="WP_137814805.1">
    <property type="nucleotide sequence ID" value="NZ_BJFL01000017.1"/>
</dbReference>
<dbReference type="GO" id="GO:0004497">
    <property type="term" value="F:monooxygenase activity"/>
    <property type="evidence" value="ECO:0007669"/>
    <property type="project" value="UniProtKB-KW"/>
</dbReference>
<evidence type="ECO:0000313" key="2">
    <source>
        <dbReference type="EMBL" id="GDY31747.1"/>
    </source>
</evidence>
<dbReference type="EMBL" id="BJFL01000017">
    <property type="protein sequence ID" value="GDY31747.1"/>
    <property type="molecule type" value="Genomic_DNA"/>
</dbReference>
<dbReference type="InterPro" id="IPR011008">
    <property type="entry name" value="Dimeric_a/b-barrel"/>
</dbReference>
<dbReference type="AlphaFoldDB" id="A0A4D4JCX2"/>
<dbReference type="InterPro" id="IPR007138">
    <property type="entry name" value="ABM_dom"/>
</dbReference>
<evidence type="ECO:0000259" key="1">
    <source>
        <dbReference type="PROSITE" id="PS51725"/>
    </source>
</evidence>
<protein>
    <submittedName>
        <fullName evidence="2">Antibiotic biosynthesis monooxygenase</fullName>
    </submittedName>
</protein>
<keyword evidence="3" id="KW-1185">Reference proteome</keyword>
<dbReference type="OrthoDB" id="1494517at2"/>
<keyword evidence="2" id="KW-0560">Oxidoreductase</keyword>
<accession>A0A4D4JCX2</accession>
<sequence>MATISADREVFTLINVFTVDPENQQRMYDILCEATDIIKEFPGYLSANLHLSLDGTKVINYVQWRSEADFKAMRDHPDVQPHFAECRAIAQVNPIFCRVEFSHEAPAEA</sequence>
<feature type="domain" description="ABM" evidence="1">
    <location>
        <begin position="11"/>
        <end position="101"/>
    </location>
</feature>
<dbReference type="Pfam" id="PF03992">
    <property type="entry name" value="ABM"/>
    <property type="match status" value="1"/>
</dbReference>
<keyword evidence="2" id="KW-0503">Monooxygenase</keyword>
<organism evidence="2 3">
    <name type="scientific">Gandjariella thermophila</name>
    <dbReference type="NCBI Taxonomy" id="1931992"/>
    <lineage>
        <taxon>Bacteria</taxon>
        <taxon>Bacillati</taxon>
        <taxon>Actinomycetota</taxon>
        <taxon>Actinomycetes</taxon>
        <taxon>Pseudonocardiales</taxon>
        <taxon>Pseudonocardiaceae</taxon>
        <taxon>Gandjariella</taxon>
    </lineage>
</organism>
<reference evidence="3" key="1">
    <citation type="submission" date="2019-04" db="EMBL/GenBank/DDBJ databases">
        <title>Draft genome sequence of Pseudonocardiaceae bacterium SL3-2-4.</title>
        <authorList>
            <person name="Ningsih F."/>
            <person name="Yokota A."/>
            <person name="Sakai Y."/>
            <person name="Nanatani K."/>
            <person name="Yabe S."/>
            <person name="Oetari A."/>
            <person name="Sjamsuridzal W."/>
        </authorList>
    </citation>
    <scope>NUCLEOTIDE SEQUENCE [LARGE SCALE GENOMIC DNA]</scope>
    <source>
        <strain evidence="3">SL3-2-4</strain>
    </source>
</reference>
<dbReference type="PROSITE" id="PS51725">
    <property type="entry name" value="ABM"/>
    <property type="match status" value="1"/>
</dbReference>
<evidence type="ECO:0000313" key="3">
    <source>
        <dbReference type="Proteomes" id="UP000298860"/>
    </source>
</evidence>
<proteinExistence type="predicted"/>
<comment type="caution">
    <text evidence="2">The sequence shown here is derived from an EMBL/GenBank/DDBJ whole genome shotgun (WGS) entry which is preliminary data.</text>
</comment>
<dbReference type="SUPFAM" id="SSF54909">
    <property type="entry name" value="Dimeric alpha+beta barrel"/>
    <property type="match status" value="1"/>
</dbReference>
<gene>
    <name evidence="2" type="ORF">GTS_33800</name>
</gene>